<evidence type="ECO:0000313" key="9">
    <source>
        <dbReference type="Proteomes" id="UP001221142"/>
    </source>
</evidence>
<feature type="binding site" evidence="6">
    <location>
        <begin position="148"/>
        <end position="156"/>
    </location>
    <ligand>
        <name>ATP</name>
        <dbReference type="ChEBI" id="CHEBI:30616"/>
    </ligand>
</feature>
<evidence type="ECO:0000256" key="5">
    <source>
        <dbReference type="ARBA" id="ARBA00038966"/>
    </source>
</evidence>
<dbReference type="GO" id="GO:0009396">
    <property type="term" value="P:folic acid-containing compound biosynthetic process"/>
    <property type="evidence" value="ECO:0007669"/>
    <property type="project" value="TreeGrafter"/>
</dbReference>
<dbReference type="Gene3D" id="3.40.50.10420">
    <property type="entry name" value="NagB/RpiA/CoA transferase-like"/>
    <property type="match status" value="1"/>
</dbReference>
<comment type="similarity">
    <text evidence="1 7">Belongs to the 5-formyltetrahydrofolate cyclo-ligase family.</text>
</comment>
<proteinExistence type="inferred from homology"/>
<dbReference type="SUPFAM" id="SSF100950">
    <property type="entry name" value="NagB/RpiA/CoA transferase-like"/>
    <property type="match status" value="1"/>
</dbReference>
<comment type="caution">
    <text evidence="8">The sequence shown here is derived from an EMBL/GenBank/DDBJ whole genome shotgun (WGS) entry which is preliminary data.</text>
</comment>
<evidence type="ECO:0000256" key="6">
    <source>
        <dbReference type="PIRSR" id="PIRSR006806-1"/>
    </source>
</evidence>
<feature type="binding site" evidence="6">
    <location>
        <begin position="9"/>
        <end position="13"/>
    </location>
    <ligand>
        <name>ATP</name>
        <dbReference type="ChEBI" id="CHEBI:30616"/>
    </ligand>
</feature>
<dbReference type="GO" id="GO:0030272">
    <property type="term" value="F:5-formyltetrahydrofolate cyclo-ligase activity"/>
    <property type="evidence" value="ECO:0007669"/>
    <property type="project" value="UniProtKB-EC"/>
</dbReference>
<dbReference type="NCBIfam" id="TIGR02727">
    <property type="entry name" value="MTHFS_bact"/>
    <property type="match status" value="1"/>
</dbReference>
<name>A0AAD7BYX4_9AGAR</name>
<dbReference type="InterPro" id="IPR024185">
    <property type="entry name" value="FTHF_cligase-like_sf"/>
</dbReference>
<keyword evidence="2 6" id="KW-0547">Nucleotide-binding</keyword>
<dbReference type="InterPro" id="IPR037171">
    <property type="entry name" value="NagB/RpiA_transferase-like"/>
</dbReference>
<evidence type="ECO:0000256" key="3">
    <source>
        <dbReference type="ARBA" id="ARBA00022840"/>
    </source>
</evidence>
<protein>
    <recommendedName>
        <fullName evidence="5 7">5-formyltetrahydrofolate cyclo-ligase</fullName>
        <ecNumber evidence="5 7">6.3.3.2</ecNumber>
    </recommendedName>
</protein>
<keyword evidence="9" id="KW-1185">Reference proteome</keyword>
<dbReference type="Pfam" id="PF01812">
    <property type="entry name" value="5-FTHF_cyc-lig"/>
    <property type="match status" value="1"/>
</dbReference>
<feature type="binding site" evidence="6">
    <location>
        <position position="61"/>
    </location>
    <ligand>
        <name>substrate</name>
    </ligand>
</feature>
<evidence type="ECO:0000256" key="1">
    <source>
        <dbReference type="ARBA" id="ARBA00010638"/>
    </source>
</evidence>
<dbReference type="InterPro" id="IPR002698">
    <property type="entry name" value="FTHF_cligase"/>
</dbReference>
<keyword evidence="7" id="KW-0460">Magnesium</keyword>
<evidence type="ECO:0000256" key="2">
    <source>
        <dbReference type="ARBA" id="ARBA00022741"/>
    </source>
</evidence>
<dbReference type="GO" id="GO:0005524">
    <property type="term" value="F:ATP binding"/>
    <property type="evidence" value="ECO:0007669"/>
    <property type="project" value="UniProtKB-KW"/>
</dbReference>
<accession>A0AAD7BYX4</accession>
<dbReference type="GO" id="GO:0046872">
    <property type="term" value="F:metal ion binding"/>
    <property type="evidence" value="ECO:0007669"/>
    <property type="project" value="UniProtKB-KW"/>
</dbReference>
<dbReference type="Proteomes" id="UP001221142">
    <property type="component" value="Unassembled WGS sequence"/>
</dbReference>
<dbReference type="PANTHER" id="PTHR23407:SF1">
    <property type="entry name" value="5-FORMYLTETRAHYDROFOLATE CYCLO-LIGASE"/>
    <property type="match status" value="1"/>
</dbReference>
<reference evidence="8" key="1">
    <citation type="submission" date="2023-03" db="EMBL/GenBank/DDBJ databases">
        <title>Massive genome expansion in bonnet fungi (Mycena s.s.) driven by repeated elements and novel gene families across ecological guilds.</title>
        <authorList>
            <consortium name="Lawrence Berkeley National Laboratory"/>
            <person name="Harder C.B."/>
            <person name="Miyauchi S."/>
            <person name="Viragh M."/>
            <person name="Kuo A."/>
            <person name="Thoen E."/>
            <person name="Andreopoulos B."/>
            <person name="Lu D."/>
            <person name="Skrede I."/>
            <person name="Drula E."/>
            <person name="Henrissat B."/>
            <person name="Morin E."/>
            <person name="Kohler A."/>
            <person name="Barry K."/>
            <person name="LaButti K."/>
            <person name="Morin E."/>
            <person name="Salamov A."/>
            <person name="Lipzen A."/>
            <person name="Mereny Z."/>
            <person name="Hegedus B."/>
            <person name="Baldrian P."/>
            <person name="Stursova M."/>
            <person name="Weitz H."/>
            <person name="Taylor A."/>
            <person name="Grigoriev I.V."/>
            <person name="Nagy L.G."/>
            <person name="Martin F."/>
            <person name="Kauserud H."/>
        </authorList>
    </citation>
    <scope>NUCLEOTIDE SEQUENCE</scope>
    <source>
        <strain evidence="8">9284</strain>
    </source>
</reference>
<dbReference type="GO" id="GO:0005739">
    <property type="term" value="C:mitochondrion"/>
    <property type="evidence" value="ECO:0007669"/>
    <property type="project" value="TreeGrafter"/>
</dbReference>
<dbReference type="PIRSF" id="PIRSF006806">
    <property type="entry name" value="FTHF_cligase"/>
    <property type="match status" value="1"/>
</dbReference>
<dbReference type="EC" id="6.3.3.2" evidence="5 7"/>
<keyword evidence="3 6" id="KW-0067">ATP-binding</keyword>
<organism evidence="8 9">
    <name type="scientific">Roridomyces roridus</name>
    <dbReference type="NCBI Taxonomy" id="1738132"/>
    <lineage>
        <taxon>Eukaryota</taxon>
        <taxon>Fungi</taxon>
        <taxon>Dikarya</taxon>
        <taxon>Basidiomycota</taxon>
        <taxon>Agaricomycotina</taxon>
        <taxon>Agaricomycetes</taxon>
        <taxon>Agaricomycetidae</taxon>
        <taxon>Agaricales</taxon>
        <taxon>Marasmiineae</taxon>
        <taxon>Mycenaceae</taxon>
        <taxon>Roridomyces</taxon>
    </lineage>
</organism>
<evidence type="ECO:0000256" key="7">
    <source>
        <dbReference type="RuleBase" id="RU361279"/>
    </source>
</evidence>
<evidence type="ECO:0000313" key="8">
    <source>
        <dbReference type="EMBL" id="KAJ7634600.1"/>
    </source>
</evidence>
<sequence length="221" mass="24717">MAAALKVDKKLLRKTISLKLRSFSPAQIQEQSKALTARVLALPPFTRAQSVSCYLSMPTGEIDTFDLARNILRSGKKLFVPKIDPTVDGRMDLLRIYDEQDLDGLPSGLWGIKEPTLRHADVVRENAQQVGVDVILVPCVAFDRSFSRLGHGKGYYDRFITTYSEQRPKPLLVGLALREQLLDADTVPTGKHDWNMDYILTDQEVLPTNGFNKDSEIDTAG</sequence>
<dbReference type="GO" id="GO:0035999">
    <property type="term" value="P:tetrahydrofolate interconversion"/>
    <property type="evidence" value="ECO:0007669"/>
    <property type="project" value="TreeGrafter"/>
</dbReference>
<dbReference type="EMBL" id="JARKIF010000007">
    <property type="protein sequence ID" value="KAJ7634600.1"/>
    <property type="molecule type" value="Genomic_DNA"/>
</dbReference>
<evidence type="ECO:0000256" key="4">
    <source>
        <dbReference type="ARBA" id="ARBA00036539"/>
    </source>
</evidence>
<keyword evidence="7" id="KW-0479">Metal-binding</keyword>
<gene>
    <name evidence="8" type="ORF">FB45DRAFT_989450</name>
</gene>
<feature type="binding site" evidence="6">
    <location>
        <position position="55"/>
    </location>
    <ligand>
        <name>substrate</name>
    </ligand>
</feature>
<comment type="catalytic activity">
    <reaction evidence="4 7">
        <text>(6S)-5-formyl-5,6,7,8-tetrahydrofolate + ATP = (6R)-5,10-methenyltetrahydrofolate + ADP + phosphate</text>
        <dbReference type="Rhea" id="RHEA:10488"/>
        <dbReference type="ChEBI" id="CHEBI:30616"/>
        <dbReference type="ChEBI" id="CHEBI:43474"/>
        <dbReference type="ChEBI" id="CHEBI:57455"/>
        <dbReference type="ChEBI" id="CHEBI:57457"/>
        <dbReference type="ChEBI" id="CHEBI:456216"/>
        <dbReference type="EC" id="6.3.3.2"/>
    </reaction>
</comment>
<comment type="cofactor">
    <cofactor evidence="7">
        <name>Mg(2+)</name>
        <dbReference type="ChEBI" id="CHEBI:18420"/>
    </cofactor>
</comment>
<dbReference type="PANTHER" id="PTHR23407">
    <property type="entry name" value="ATPASE INHIBITOR/5-FORMYLTETRAHYDROFOLATE CYCLO-LIGASE"/>
    <property type="match status" value="1"/>
</dbReference>
<dbReference type="AlphaFoldDB" id="A0AAD7BYX4"/>